<evidence type="ECO:0000313" key="4">
    <source>
        <dbReference type="Proteomes" id="UP000460221"/>
    </source>
</evidence>
<dbReference type="RefSeq" id="WP_154768184.1">
    <property type="nucleotide sequence ID" value="NZ_WLYK01000002.1"/>
</dbReference>
<dbReference type="EMBL" id="WLYK01000002">
    <property type="protein sequence ID" value="MTD14176.1"/>
    <property type="molecule type" value="Genomic_DNA"/>
</dbReference>
<evidence type="ECO:0000256" key="2">
    <source>
        <dbReference type="SAM" id="Phobius"/>
    </source>
</evidence>
<comment type="caution">
    <text evidence="3">The sequence shown here is derived from an EMBL/GenBank/DDBJ whole genome shotgun (WGS) entry which is preliminary data.</text>
</comment>
<keyword evidence="2" id="KW-0812">Transmembrane</keyword>
<organism evidence="3 4">
    <name type="scientific">Nakamurella alba</name>
    <dbReference type="NCBI Taxonomy" id="2665158"/>
    <lineage>
        <taxon>Bacteria</taxon>
        <taxon>Bacillati</taxon>
        <taxon>Actinomycetota</taxon>
        <taxon>Actinomycetes</taxon>
        <taxon>Nakamurellales</taxon>
        <taxon>Nakamurellaceae</taxon>
        <taxon>Nakamurella</taxon>
    </lineage>
</organism>
<reference evidence="3 4" key="1">
    <citation type="submission" date="2019-11" db="EMBL/GenBank/DDBJ databases">
        <authorList>
            <person name="Jiang L.-Q."/>
        </authorList>
    </citation>
    <scope>NUCLEOTIDE SEQUENCE [LARGE SCALE GENOMIC DNA]</scope>
    <source>
        <strain evidence="3 4">YIM 132087</strain>
    </source>
</reference>
<feature type="transmembrane region" description="Helical" evidence="2">
    <location>
        <begin position="20"/>
        <end position="41"/>
    </location>
</feature>
<keyword evidence="2" id="KW-1133">Transmembrane helix</keyword>
<feature type="region of interest" description="Disordered" evidence="1">
    <location>
        <begin position="184"/>
        <end position="213"/>
    </location>
</feature>
<feature type="transmembrane region" description="Helical" evidence="2">
    <location>
        <begin position="48"/>
        <end position="66"/>
    </location>
</feature>
<dbReference type="Proteomes" id="UP000460221">
    <property type="component" value="Unassembled WGS sequence"/>
</dbReference>
<evidence type="ECO:0000313" key="3">
    <source>
        <dbReference type="EMBL" id="MTD14176.1"/>
    </source>
</evidence>
<protein>
    <submittedName>
        <fullName evidence="3">Uncharacterized protein</fullName>
    </submittedName>
</protein>
<gene>
    <name evidence="3" type="ORF">GIS00_09485</name>
</gene>
<feature type="compositionally biased region" description="Low complexity" evidence="1">
    <location>
        <begin position="201"/>
        <end position="213"/>
    </location>
</feature>
<sequence>MTPGAMYSVAPPPVPARVTWTDHLVIGAAAALVGFFVLFAAEAPIGRSVGFAAMTAVVAVICSLLVRRIAPPRRPPGPPEPQRRTSVRRWEFAGLGDLLHQGPTEEQERARVRLRALVADLLSARGIDFPSERAEALLGGTAYRQLSDPGDPTGAVPPDPRVPRPSAEDRRALVDAVLALARGAGRPDAVPAFHPDPVTSGRRAPAGTARGAS</sequence>
<keyword evidence="2" id="KW-0472">Membrane</keyword>
<dbReference type="AlphaFoldDB" id="A0A7K1FJD2"/>
<accession>A0A7K1FJD2</accession>
<evidence type="ECO:0000256" key="1">
    <source>
        <dbReference type="SAM" id="MobiDB-lite"/>
    </source>
</evidence>
<proteinExistence type="predicted"/>
<name>A0A7K1FJD2_9ACTN</name>
<feature type="region of interest" description="Disordered" evidence="1">
    <location>
        <begin position="143"/>
        <end position="170"/>
    </location>
</feature>
<keyword evidence="4" id="KW-1185">Reference proteome</keyword>